<keyword evidence="5" id="KW-0269">Exonuclease</keyword>
<dbReference type="GO" id="GO:0008296">
    <property type="term" value="F:3'-5'-DNA exonuclease activity"/>
    <property type="evidence" value="ECO:0007669"/>
    <property type="project" value="TreeGrafter"/>
</dbReference>
<gene>
    <name evidence="9" type="ORF">KP79_PYT09791</name>
</gene>
<evidence type="ECO:0000259" key="8">
    <source>
        <dbReference type="SMART" id="SM00479"/>
    </source>
</evidence>
<dbReference type="PANTHER" id="PTHR13058:SF22">
    <property type="entry name" value="EXODEOXYRIBONUCLEASE III"/>
    <property type="match status" value="1"/>
</dbReference>
<keyword evidence="4" id="KW-0378">Hydrolase</keyword>
<dbReference type="InterPro" id="IPR036397">
    <property type="entry name" value="RNaseH_sf"/>
</dbReference>
<evidence type="ECO:0000313" key="9">
    <source>
        <dbReference type="EMBL" id="OWF37100.1"/>
    </source>
</evidence>
<dbReference type="Pfam" id="PF22123">
    <property type="entry name" value="Exu_RNase_H_like"/>
    <property type="match status" value="1"/>
</dbReference>
<dbReference type="GO" id="GO:0006308">
    <property type="term" value="P:DNA catabolic process"/>
    <property type="evidence" value="ECO:0007669"/>
    <property type="project" value="TreeGrafter"/>
</dbReference>
<dbReference type="AlphaFoldDB" id="A0A210PKS9"/>
<dbReference type="GO" id="GO:0046872">
    <property type="term" value="F:metal ion binding"/>
    <property type="evidence" value="ECO:0007669"/>
    <property type="project" value="UniProtKB-KW"/>
</dbReference>
<dbReference type="SMART" id="SM00479">
    <property type="entry name" value="EXOIII"/>
    <property type="match status" value="1"/>
</dbReference>
<dbReference type="PANTHER" id="PTHR13058">
    <property type="entry name" value="THREE PRIME REPAIR EXONUCLEASE 1, 2"/>
    <property type="match status" value="1"/>
</dbReference>
<dbReference type="InterPro" id="IPR040393">
    <property type="entry name" value="TREX1/2"/>
</dbReference>
<protein>
    <submittedName>
        <fullName evidence="9">Protein PML</fullName>
    </submittedName>
</protein>
<dbReference type="SUPFAM" id="SSF53098">
    <property type="entry name" value="Ribonuclease H-like"/>
    <property type="match status" value="1"/>
</dbReference>
<dbReference type="Pfam" id="PF20700">
    <property type="entry name" value="Mutator"/>
    <property type="match status" value="1"/>
</dbReference>
<dbReference type="EMBL" id="NEDP02005595">
    <property type="protein sequence ID" value="OWF37100.1"/>
    <property type="molecule type" value="Genomic_DNA"/>
</dbReference>
<evidence type="ECO:0000256" key="2">
    <source>
        <dbReference type="ARBA" id="ARBA00022722"/>
    </source>
</evidence>
<dbReference type="InterPro" id="IPR049012">
    <property type="entry name" value="Mutator_transp_dom"/>
</dbReference>
<keyword evidence="2" id="KW-0540">Nuclease</keyword>
<comment type="similarity">
    <text evidence="7">Belongs to the exonuclease superfamily. TREX family.</text>
</comment>
<proteinExistence type="inferred from homology"/>
<dbReference type="GO" id="GO:0005737">
    <property type="term" value="C:cytoplasm"/>
    <property type="evidence" value="ECO:0007669"/>
    <property type="project" value="TreeGrafter"/>
</dbReference>
<sequence length="513" mass="57356">MADDRCGSRRYIRVKGRLAKKGTVNRSENMRFLNEKSYSTSNQDHDYVAIPQHRLDSTISSHTVQDRDIHVSENVEIGPTKPWFQGRRVVELAVLSENMNCAKCNSWLRFVDIVDEVIYGMASYLYISCPNSACQHVNLVPTGKRNSNKGFDVNSKVYLAMLNAGMGPNQVVKFLSGCNIPPVDASTLRKIQKKLAPVVISAAETSCNDAQKEELDCSVSDGLEIQKVCHDKGESVKEGDTYGVEIEVQGQIDTETIPSKIKLTGLSRNSDITQLAAYDGSDIFNQYIMPCQKVSATASSITGLTYDFHSNQMYHHGKPVISKDVRVVLLDFIEYLSKKKKPILFGHNIAAYDVPVLLKKLQESHLLSEFLQHITGCIDTLKLARRKFSKSEVGNYKQQNLVSKLLGKEYDAHDASADVTSLHELLGQLNYSEKDIFAFNVTALTDTFTPLMRASLITKPTARRLAQCGLCLRHLQLAFKRDTENGLRYVLSEHGFNAKTVKAVTSFLTNKEE</sequence>
<dbReference type="CDD" id="cd06127">
    <property type="entry name" value="DEDDh"/>
    <property type="match status" value="1"/>
</dbReference>
<dbReference type="Pfam" id="PF25244">
    <property type="entry name" value="PML_C"/>
    <property type="match status" value="1"/>
</dbReference>
<evidence type="ECO:0000256" key="6">
    <source>
        <dbReference type="ARBA" id="ARBA00022842"/>
    </source>
</evidence>
<comment type="cofactor">
    <cofactor evidence="1">
        <name>Mg(2+)</name>
        <dbReference type="ChEBI" id="CHEBI:18420"/>
    </cofactor>
</comment>
<dbReference type="InterPro" id="IPR054362">
    <property type="entry name" value="Exu_RNase_H-like"/>
</dbReference>
<keyword evidence="10" id="KW-1185">Reference proteome</keyword>
<dbReference type="InterPro" id="IPR057617">
    <property type="entry name" value="PML_C"/>
</dbReference>
<evidence type="ECO:0000256" key="7">
    <source>
        <dbReference type="ARBA" id="ARBA00025769"/>
    </source>
</evidence>
<dbReference type="Proteomes" id="UP000242188">
    <property type="component" value="Unassembled WGS sequence"/>
</dbReference>
<evidence type="ECO:0000256" key="5">
    <source>
        <dbReference type="ARBA" id="ARBA00022839"/>
    </source>
</evidence>
<evidence type="ECO:0000313" key="10">
    <source>
        <dbReference type="Proteomes" id="UP000242188"/>
    </source>
</evidence>
<dbReference type="InterPro" id="IPR012337">
    <property type="entry name" value="RNaseH-like_sf"/>
</dbReference>
<reference evidence="9 10" key="1">
    <citation type="journal article" date="2017" name="Nat. Ecol. Evol.">
        <title>Scallop genome provides insights into evolution of bilaterian karyotype and development.</title>
        <authorList>
            <person name="Wang S."/>
            <person name="Zhang J."/>
            <person name="Jiao W."/>
            <person name="Li J."/>
            <person name="Xun X."/>
            <person name="Sun Y."/>
            <person name="Guo X."/>
            <person name="Huan P."/>
            <person name="Dong B."/>
            <person name="Zhang L."/>
            <person name="Hu X."/>
            <person name="Sun X."/>
            <person name="Wang J."/>
            <person name="Zhao C."/>
            <person name="Wang Y."/>
            <person name="Wang D."/>
            <person name="Huang X."/>
            <person name="Wang R."/>
            <person name="Lv J."/>
            <person name="Li Y."/>
            <person name="Zhang Z."/>
            <person name="Liu B."/>
            <person name="Lu W."/>
            <person name="Hui Y."/>
            <person name="Liang J."/>
            <person name="Zhou Z."/>
            <person name="Hou R."/>
            <person name="Li X."/>
            <person name="Liu Y."/>
            <person name="Li H."/>
            <person name="Ning X."/>
            <person name="Lin Y."/>
            <person name="Zhao L."/>
            <person name="Xing Q."/>
            <person name="Dou J."/>
            <person name="Li Y."/>
            <person name="Mao J."/>
            <person name="Guo H."/>
            <person name="Dou H."/>
            <person name="Li T."/>
            <person name="Mu C."/>
            <person name="Jiang W."/>
            <person name="Fu Q."/>
            <person name="Fu X."/>
            <person name="Miao Y."/>
            <person name="Liu J."/>
            <person name="Yu Q."/>
            <person name="Li R."/>
            <person name="Liao H."/>
            <person name="Li X."/>
            <person name="Kong Y."/>
            <person name="Jiang Z."/>
            <person name="Chourrout D."/>
            <person name="Li R."/>
            <person name="Bao Z."/>
        </authorList>
    </citation>
    <scope>NUCLEOTIDE SEQUENCE [LARGE SCALE GENOMIC DNA]</scope>
    <source>
        <strain evidence="9 10">PY_sf001</strain>
    </source>
</reference>
<dbReference type="OrthoDB" id="6110046at2759"/>
<dbReference type="InterPro" id="IPR013520">
    <property type="entry name" value="Ribonucl_H"/>
</dbReference>
<evidence type="ECO:0000256" key="4">
    <source>
        <dbReference type="ARBA" id="ARBA00022801"/>
    </source>
</evidence>
<accession>A0A210PKS9</accession>
<evidence type="ECO:0000256" key="3">
    <source>
        <dbReference type="ARBA" id="ARBA00022723"/>
    </source>
</evidence>
<evidence type="ECO:0000256" key="1">
    <source>
        <dbReference type="ARBA" id="ARBA00001946"/>
    </source>
</evidence>
<organism evidence="9 10">
    <name type="scientific">Mizuhopecten yessoensis</name>
    <name type="common">Japanese scallop</name>
    <name type="synonym">Patinopecten yessoensis</name>
    <dbReference type="NCBI Taxonomy" id="6573"/>
    <lineage>
        <taxon>Eukaryota</taxon>
        <taxon>Metazoa</taxon>
        <taxon>Spiralia</taxon>
        <taxon>Lophotrochozoa</taxon>
        <taxon>Mollusca</taxon>
        <taxon>Bivalvia</taxon>
        <taxon>Autobranchia</taxon>
        <taxon>Pteriomorphia</taxon>
        <taxon>Pectinida</taxon>
        <taxon>Pectinoidea</taxon>
        <taxon>Pectinidae</taxon>
        <taxon>Mizuhopecten</taxon>
    </lineage>
</organism>
<dbReference type="Gene3D" id="3.30.420.10">
    <property type="entry name" value="Ribonuclease H-like superfamily/Ribonuclease H"/>
    <property type="match status" value="1"/>
</dbReference>
<keyword evidence="3" id="KW-0479">Metal-binding</keyword>
<keyword evidence="6" id="KW-0460">Magnesium</keyword>
<feature type="domain" description="Exonuclease" evidence="8">
    <location>
        <begin position="248"/>
        <end position="435"/>
    </location>
</feature>
<dbReference type="GO" id="GO:0003676">
    <property type="term" value="F:nucleic acid binding"/>
    <property type="evidence" value="ECO:0007669"/>
    <property type="project" value="InterPro"/>
</dbReference>
<name>A0A210PKS9_MIZYE</name>
<comment type="caution">
    <text evidence="9">The sequence shown here is derived from an EMBL/GenBank/DDBJ whole genome shotgun (WGS) entry which is preliminary data.</text>
</comment>